<dbReference type="PROSITE" id="PS50206">
    <property type="entry name" value="RHODANESE_3"/>
    <property type="match status" value="1"/>
</dbReference>
<dbReference type="PANTHER" id="PTHR10828:SF76">
    <property type="entry name" value="M-PHASE INDUCER PHOSPHATASE"/>
    <property type="match status" value="1"/>
</dbReference>
<dbReference type="SUPFAM" id="SSF52821">
    <property type="entry name" value="Rhodanese/Cell cycle control phosphatase"/>
    <property type="match status" value="1"/>
</dbReference>
<evidence type="ECO:0000313" key="3">
    <source>
        <dbReference type="EMBL" id="KIH57126.1"/>
    </source>
</evidence>
<dbReference type="EMBL" id="KN734787">
    <property type="protein sequence ID" value="KIH57126.1"/>
    <property type="molecule type" value="Genomic_DNA"/>
</dbReference>
<evidence type="ECO:0000259" key="2">
    <source>
        <dbReference type="PROSITE" id="PS50206"/>
    </source>
</evidence>
<dbReference type="GO" id="GO:0000086">
    <property type="term" value="P:G2/M transition of mitotic cell cycle"/>
    <property type="evidence" value="ECO:0007669"/>
    <property type="project" value="TreeGrafter"/>
</dbReference>
<evidence type="ECO:0000256" key="1">
    <source>
        <dbReference type="SAM" id="MobiDB-lite"/>
    </source>
</evidence>
<dbReference type="PANTHER" id="PTHR10828">
    <property type="entry name" value="M-PHASE INDUCER PHOSPHATASE DUAL SPECIFICITY PHOSPHATASE CDC25"/>
    <property type="match status" value="1"/>
</dbReference>
<proteinExistence type="predicted"/>
<keyword evidence="4" id="KW-1185">Reference proteome</keyword>
<feature type="compositionally biased region" description="Polar residues" evidence="1">
    <location>
        <begin position="52"/>
        <end position="66"/>
    </location>
</feature>
<dbReference type="GO" id="GO:0005737">
    <property type="term" value="C:cytoplasm"/>
    <property type="evidence" value="ECO:0007669"/>
    <property type="project" value="TreeGrafter"/>
</dbReference>
<dbReference type="GO" id="GO:0010971">
    <property type="term" value="P:positive regulation of G2/M transition of mitotic cell cycle"/>
    <property type="evidence" value="ECO:0007669"/>
    <property type="project" value="TreeGrafter"/>
</dbReference>
<dbReference type="InterPro" id="IPR001763">
    <property type="entry name" value="Rhodanese-like_dom"/>
</dbReference>
<protein>
    <recommendedName>
        <fullName evidence="2">Rhodanese domain-containing protein</fullName>
    </recommendedName>
</protein>
<evidence type="ECO:0000313" key="4">
    <source>
        <dbReference type="Proteomes" id="UP000054047"/>
    </source>
</evidence>
<dbReference type="GO" id="GO:0110032">
    <property type="term" value="P:positive regulation of G2/MI transition of meiotic cell cycle"/>
    <property type="evidence" value="ECO:0007669"/>
    <property type="project" value="TreeGrafter"/>
</dbReference>
<sequence>MSVDQPMLLTSLTKNKLDDTNEPSPGFVSDYKSPAKKVETPLKNAIRKGLTDRTNTSIYPPESIQSKNKKTVDEESPVTRRRPPVRLLSFSCFESDIVWTPPKAKVNYERSTSAERVSTKKIVRKRITESVLSDNCIEKKRSCAIRNEFFQSNVSLVEDDVFEPDDTSPNVSCASEHSSASCSLSRSFVRTQSTGQLECQQKSPLLSPEVDYSLPGVEHPQRESLAFRSISAGTLASEIRRLGPEGFERRYTLVDCRYPYEYEGGHVM</sequence>
<feature type="domain" description="Rhodanese" evidence="2">
    <location>
        <begin position="247"/>
        <end position="267"/>
    </location>
</feature>
<dbReference type="GO" id="GO:0005634">
    <property type="term" value="C:nucleus"/>
    <property type="evidence" value="ECO:0007669"/>
    <property type="project" value="TreeGrafter"/>
</dbReference>
<dbReference type="AlphaFoldDB" id="A0A0C2GJ57"/>
<feature type="region of interest" description="Disordered" evidence="1">
    <location>
        <begin position="1"/>
        <end position="78"/>
    </location>
</feature>
<gene>
    <name evidence="3" type="ORF">ANCDUO_12685</name>
</gene>
<feature type="non-terminal residue" evidence="3">
    <location>
        <position position="268"/>
    </location>
</feature>
<dbReference type="Gene3D" id="3.40.250.10">
    <property type="entry name" value="Rhodanese-like domain"/>
    <property type="match status" value="1"/>
</dbReference>
<dbReference type="GO" id="GO:0004725">
    <property type="term" value="F:protein tyrosine phosphatase activity"/>
    <property type="evidence" value="ECO:0007669"/>
    <property type="project" value="TreeGrafter"/>
</dbReference>
<dbReference type="OrthoDB" id="26523at2759"/>
<dbReference type="InterPro" id="IPR036873">
    <property type="entry name" value="Rhodanese-like_dom_sf"/>
</dbReference>
<organism evidence="3 4">
    <name type="scientific">Ancylostoma duodenale</name>
    <dbReference type="NCBI Taxonomy" id="51022"/>
    <lineage>
        <taxon>Eukaryota</taxon>
        <taxon>Metazoa</taxon>
        <taxon>Ecdysozoa</taxon>
        <taxon>Nematoda</taxon>
        <taxon>Chromadorea</taxon>
        <taxon>Rhabditida</taxon>
        <taxon>Rhabditina</taxon>
        <taxon>Rhabditomorpha</taxon>
        <taxon>Strongyloidea</taxon>
        <taxon>Ancylostomatidae</taxon>
        <taxon>Ancylostomatinae</taxon>
        <taxon>Ancylostoma</taxon>
    </lineage>
</organism>
<name>A0A0C2GJ57_9BILA</name>
<accession>A0A0C2GJ57</accession>
<dbReference type="Proteomes" id="UP000054047">
    <property type="component" value="Unassembled WGS sequence"/>
</dbReference>
<reference evidence="3 4" key="1">
    <citation type="submission" date="2013-12" db="EMBL/GenBank/DDBJ databases">
        <title>Draft genome of the parsitic nematode Ancylostoma duodenale.</title>
        <authorList>
            <person name="Mitreva M."/>
        </authorList>
    </citation>
    <scope>NUCLEOTIDE SEQUENCE [LARGE SCALE GENOMIC DNA]</scope>
    <source>
        <strain evidence="3 4">Zhejiang</strain>
    </source>
</reference>